<dbReference type="InterPro" id="IPR007244">
    <property type="entry name" value="Naa35_N"/>
</dbReference>
<name>A0A9P6G295_9FUNG</name>
<reference evidence="7" key="1">
    <citation type="journal article" date="2020" name="Fungal Divers.">
        <title>Resolving the Mortierellaceae phylogeny through synthesis of multi-gene phylogenetics and phylogenomics.</title>
        <authorList>
            <person name="Vandepol N."/>
            <person name="Liber J."/>
            <person name="Desiro A."/>
            <person name="Na H."/>
            <person name="Kennedy M."/>
            <person name="Barry K."/>
            <person name="Grigoriev I.V."/>
            <person name="Miller A.N."/>
            <person name="O'Donnell K."/>
            <person name="Stajich J.E."/>
            <person name="Bonito G."/>
        </authorList>
    </citation>
    <scope>NUCLEOTIDE SEQUENCE</scope>
    <source>
        <strain evidence="7">KOD1015</strain>
    </source>
</reference>
<comment type="similarity">
    <text evidence="2">Belongs to the MAK10 family.</text>
</comment>
<feature type="compositionally biased region" description="Low complexity" evidence="4">
    <location>
        <begin position="596"/>
        <end position="614"/>
    </location>
</feature>
<dbReference type="InterPro" id="IPR057982">
    <property type="entry name" value="TPR_NAA35"/>
</dbReference>
<dbReference type="GO" id="GO:0031417">
    <property type="term" value="C:NatC complex"/>
    <property type="evidence" value="ECO:0007669"/>
    <property type="project" value="InterPro"/>
</dbReference>
<feature type="non-terminal residue" evidence="7">
    <location>
        <position position="820"/>
    </location>
</feature>
<comment type="subcellular location">
    <subcellularLocation>
        <location evidence="1">Cytoplasm</location>
    </subcellularLocation>
</comment>
<evidence type="ECO:0000256" key="1">
    <source>
        <dbReference type="ARBA" id="ARBA00004496"/>
    </source>
</evidence>
<feature type="region of interest" description="Disordered" evidence="4">
    <location>
        <begin position="547"/>
        <end position="614"/>
    </location>
</feature>
<dbReference type="PANTHER" id="PTHR21373">
    <property type="entry name" value="GLUCOSE REPRESSIBLE PROTEIN MAK10"/>
    <property type="match status" value="1"/>
</dbReference>
<protein>
    <submittedName>
        <fullName evidence="7">Uncharacterized protein</fullName>
    </submittedName>
</protein>
<organism evidence="7 8">
    <name type="scientific">Lunasporangiospora selenospora</name>
    <dbReference type="NCBI Taxonomy" id="979761"/>
    <lineage>
        <taxon>Eukaryota</taxon>
        <taxon>Fungi</taxon>
        <taxon>Fungi incertae sedis</taxon>
        <taxon>Mucoromycota</taxon>
        <taxon>Mortierellomycotina</taxon>
        <taxon>Mortierellomycetes</taxon>
        <taxon>Mortierellales</taxon>
        <taxon>Mortierellaceae</taxon>
        <taxon>Lunasporangiospora</taxon>
    </lineage>
</organism>
<evidence type="ECO:0000256" key="3">
    <source>
        <dbReference type="ARBA" id="ARBA00022490"/>
    </source>
</evidence>
<evidence type="ECO:0000313" key="7">
    <source>
        <dbReference type="EMBL" id="KAF9586188.1"/>
    </source>
</evidence>
<feature type="compositionally biased region" description="Basic residues" evidence="4">
    <location>
        <begin position="558"/>
        <end position="568"/>
    </location>
</feature>
<feature type="domain" description="NAA35-like TPR repeats" evidence="6">
    <location>
        <begin position="306"/>
        <end position="567"/>
    </location>
</feature>
<evidence type="ECO:0000256" key="4">
    <source>
        <dbReference type="SAM" id="MobiDB-lite"/>
    </source>
</evidence>
<feature type="domain" description="NAA35-like N-terminal" evidence="5">
    <location>
        <begin position="54"/>
        <end position="191"/>
    </location>
</feature>
<feature type="compositionally biased region" description="Basic and acidic residues" evidence="4">
    <location>
        <begin position="787"/>
        <end position="800"/>
    </location>
</feature>
<dbReference type="EMBL" id="JAABOA010000062">
    <property type="protein sequence ID" value="KAF9586188.1"/>
    <property type="molecule type" value="Genomic_DNA"/>
</dbReference>
<dbReference type="PANTHER" id="PTHR21373:SF0">
    <property type="entry name" value="N-ALPHA-ACETYLTRANSFERASE 35, NATC AUXILIARY SUBUNIT"/>
    <property type="match status" value="1"/>
</dbReference>
<accession>A0A9P6G295</accession>
<sequence>MDNAPGPESSNSSTQRITSMAAQLSIGGSSLYPHTDVTELLGLAAKDMDVGQLIMDPKMDTGMDLDDVVSRPQYDINRLVNPTEIIWILDNILVGQMTWLSGHALSQTLFTSCYVLRVFEIDLDIPMESSQQPGTLPTQFTTLVLKACVLSIAKTCGVIWGEMKKGHTYEEEDFMTNRFGISFYENYPSASTIALLDQAEYWMETEGSDWIRSEYKADSDAVIRGIMARIGYARATRDFVRDMTTSHSLGHEVESAFDHAIHRKLVTNTPPRAIALLTIKETFEQLDQMCTDLLSIGRALQFNGPTTLLNFFIRFGSQKPMPGAFPRSILQSVLYEDRVIMGSRPVQFLIHDIFREIISPPEWIFENFVTLQNQLERAENLEPQIDPESLDDGLAVLQNQIQAKAVYFIEKAIKPFVDTLQIMGQNSSRQRRNLRKIVLLWESLQEEAELLDVEIHQVVDELNSAYQTTSAEDAPRPLQPFYFVSWVYHMKLWVLEWFLLLGSELELYSTFENSMIYAYADCVLGAHSQHLRRIQLIMENDEMLSKATKQQKQASSAQKKKKKKKKKATGTASASDKTEQDSNAEPLDTTTVNPLSTFSQQTPAPSQQSTTQPIPGVDVYAPSILYNPRSDLTPMIQIQQMMVSTRMNLARGTFLMLAALTKAGHLTATPPHLEIHGLNDLRTLFAHRFKVFQNLSSPEVVTFEDFQSRLDCEGVDAMDILGYAIDFYNEAKSSLDRLQALSVENAREELCEETWRKDIKDMIKVCIASKIAATGLQKDERILEQKKNSLESKKRAEKPVPGRPIGKAKAGVATTKPKSL</sequence>
<feature type="region of interest" description="Disordered" evidence="4">
    <location>
        <begin position="787"/>
        <end position="820"/>
    </location>
</feature>
<keyword evidence="3" id="KW-0963">Cytoplasm</keyword>
<gene>
    <name evidence="7" type="ORF">BGW38_008813</name>
</gene>
<evidence type="ECO:0000259" key="6">
    <source>
        <dbReference type="Pfam" id="PF25789"/>
    </source>
</evidence>
<feature type="domain" description="NAA35-like TPR repeats" evidence="6">
    <location>
        <begin position="638"/>
        <end position="791"/>
    </location>
</feature>
<dbReference type="OrthoDB" id="269405at2759"/>
<keyword evidence="8" id="KW-1185">Reference proteome</keyword>
<dbReference type="Pfam" id="PF04112">
    <property type="entry name" value="Mak10"/>
    <property type="match status" value="1"/>
</dbReference>
<dbReference type="Proteomes" id="UP000780801">
    <property type="component" value="Unassembled WGS sequence"/>
</dbReference>
<evidence type="ECO:0000313" key="8">
    <source>
        <dbReference type="Proteomes" id="UP000780801"/>
    </source>
</evidence>
<dbReference type="Pfam" id="PF25789">
    <property type="entry name" value="TPR_NAA35"/>
    <property type="match status" value="2"/>
</dbReference>
<comment type="caution">
    <text evidence="7">The sequence shown here is derived from an EMBL/GenBank/DDBJ whole genome shotgun (WGS) entry which is preliminary data.</text>
</comment>
<evidence type="ECO:0000256" key="2">
    <source>
        <dbReference type="ARBA" id="ARBA00006289"/>
    </source>
</evidence>
<dbReference type="InterPro" id="IPR057983">
    <property type="entry name" value="NAA35-like_N"/>
</dbReference>
<dbReference type="AlphaFoldDB" id="A0A9P6G295"/>
<feature type="compositionally biased region" description="Low complexity" evidence="4">
    <location>
        <begin position="547"/>
        <end position="557"/>
    </location>
</feature>
<evidence type="ECO:0000259" key="5">
    <source>
        <dbReference type="Pfam" id="PF04112"/>
    </source>
</evidence>
<proteinExistence type="inferred from homology"/>